<dbReference type="InterPro" id="IPR036388">
    <property type="entry name" value="WH-like_DNA-bd_sf"/>
</dbReference>
<reference evidence="4" key="1">
    <citation type="submission" date="2020-02" db="EMBL/GenBank/DDBJ databases">
        <authorList>
            <person name="Meier V. D."/>
        </authorList>
    </citation>
    <scope>NUCLEOTIDE SEQUENCE</scope>
    <source>
        <strain evidence="4">AVDCRST_MAG59</strain>
    </source>
</reference>
<comment type="subunit">
    <text evidence="1">Interacts transiently with the RNA polymerase catalytic core formed by RpoA, RpoB, RpoC and RpoZ (2 alpha, 1 beta, 1 beta' and 1 omega subunit) to form the RNA polymerase holoenzyme that can initiate transcription.</text>
</comment>
<feature type="domain" description="RNA polymerase sigma factor 70 region 4 type 2" evidence="3">
    <location>
        <begin position="129"/>
        <end position="176"/>
    </location>
</feature>
<dbReference type="InterPro" id="IPR032710">
    <property type="entry name" value="NTF2-like_dom_sf"/>
</dbReference>
<evidence type="ECO:0000313" key="4">
    <source>
        <dbReference type="EMBL" id="CAA9575771.1"/>
    </source>
</evidence>
<sequence>MAIHVAAKADIASSTPVPGIDPETFEALRPYLFAIAYRMLGSASDAEDAIQEAYVRLASRPPKDLRSPKAYLSAVVTRLCLDQLAATRVDRQAYRGPWLPEPVPTEDLVPGPEGAMERREEISLACLVLLEHLTPEERATYVLREAFDYPFREIAQMLDKSVPATRQLAHRARARLAGRPRFVASPQDQRRLAERFLAATRRGDMPALTTLLADDVTGWADGGAKARAARRPIRGHDAVARWLVGVHRILYANARATFAEVNGGVGALLWVDAELVTVTVLDVDAERVQTVRSMSNPDKLAYLHRRLSPSHLVAHRLSG</sequence>
<dbReference type="SUPFAM" id="SSF54427">
    <property type="entry name" value="NTF2-like"/>
    <property type="match status" value="1"/>
</dbReference>
<gene>
    <name evidence="4" type="ORF">AVDCRST_MAG59-4156</name>
</gene>
<evidence type="ECO:0008006" key="5">
    <source>
        <dbReference type="Google" id="ProtNLM"/>
    </source>
</evidence>
<dbReference type="InterPro" id="IPR013325">
    <property type="entry name" value="RNA_pol_sigma_r2"/>
</dbReference>
<dbReference type="InterPro" id="IPR007627">
    <property type="entry name" value="RNA_pol_sigma70_r2"/>
</dbReference>
<dbReference type="Pfam" id="PF04542">
    <property type="entry name" value="Sigma70_r2"/>
    <property type="match status" value="1"/>
</dbReference>
<dbReference type="Gene3D" id="1.10.1740.10">
    <property type="match status" value="1"/>
</dbReference>
<dbReference type="Gene3D" id="1.10.10.10">
    <property type="entry name" value="Winged helix-like DNA-binding domain superfamily/Winged helix DNA-binding domain"/>
    <property type="match status" value="1"/>
</dbReference>
<dbReference type="PANTHER" id="PTHR30173:SF36">
    <property type="entry name" value="ECF RNA POLYMERASE SIGMA FACTOR SIGJ"/>
    <property type="match status" value="1"/>
</dbReference>
<dbReference type="AlphaFoldDB" id="A0A6J4VGN0"/>
<proteinExistence type="predicted"/>
<evidence type="ECO:0000256" key="1">
    <source>
        <dbReference type="ARBA" id="ARBA00011344"/>
    </source>
</evidence>
<dbReference type="NCBIfam" id="NF007214">
    <property type="entry name" value="PRK09636.1"/>
    <property type="match status" value="1"/>
</dbReference>
<dbReference type="Gene3D" id="3.10.450.50">
    <property type="match status" value="1"/>
</dbReference>
<dbReference type="InterPro" id="IPR013249">
    <property type="entry name" value="RNA_pol_sigma70_r4_t2"/>
</dbReference>
<dbReference type="NCBIfam" id="TIGR02937">
    <property type="entry name" value="sigma70-ECF"/>
    <property type="match status" value="1"/>
</dbReference>
<dbReference type="InterPro" id="IPR014284">
    <property type="entry name" value="RNA_pol_sigma-70_dom"/>
</dbReference>
<evidence type="ECO:0000259" key="3">
    <source>
        <dbReference type="Pfam" id="PF08281"/>
    </source>
</evidence>
<dbReference type="Pfam" id="PF08281">
    <property type="entry name" value="Sigma70_r4_2"/>
    <property type="match status" value="1"/>
</dbReference>
<dbReference type="EMBL" id="CADCWF010000300">
    <property type="protein sequence ID" value="CAA9575771.1"/>
    <property type="molecule type" value="Genomic_DNA"/>
</dbReference>
<dbReference type="InterPro" id="IPR052704">
    <property type="entry name" value="ECF_Sigma-70_Domain"/>
</dbReference>
<dbReference type="GO" id="GO:0006352">
    <property type="term" value="P:DNA-templated transcription initiation"/>
    <property type="evidence" value="ECO:0007669"/>
    <property type="project" value="InterPro"/>
</dbReference>
<dbReference type="SUPFAM" id="SSF88946">
    <property type="entry name" value="Sigma2 domain of RNA polymerase sigma factors"/>
    <property type="match status" value="1"/>
</dbReference>
<protein>
    <recommendedName>
        <fullName evidence="5">RNA polymerase sigma-70 factor</fullName>
    </recommendedName>
</protein>
<dbReference type="SUPFAM" id="SSF88659">
    <property type="entry name" value="Sigma3 and sigma4 domains of RNA polymerase sigma factors"/>
    <property type="match status" value="1"/>
</dbReference>
<feature type="domain" description="RNA polymerase sigma-70 region 2" evidence="2">
    <location>
        <begin position="25"/>
        <end position="86"/>
    </location>
</feature>
<name>A0A6J4VGN0_9BACT</name>
<dbReference type="PANTHER" id="PTHR30173">
    <property type="entry name" value="SIGMA 19 FACTOR"/>
    <property type="match status" value="1"/>
</dbReference>
<accession>A0A6J4VGN0</accession>
<organism evidence="4">
    <name type="scientific">uncultured Thermomicrobiales bacterium</name>
    <dbReference type="NCBI Taxonomy" id="1645740"/>
    <lineage>
        <taxon>Bacteria</taxon>
        <taxon>Pseudomonadati</taxon>
        <taxon>Thermomicrobiota</taxon>
        <taxon>Thermomicrobia</taxon>
        <taxon>Thermomicrobiales</taxon>
        <taxon>environmental samples</taxon>
    </lineage>
</organism>
<dbReference type="InterPro" id="IPR013324">
    <property type="entry name" value="RNA_pol_sigma_r3/r4-like"/>
</dbReference>
<dbReference type="GO" id="GO:0016987">
    <property type="term" value="F:sigma factor activity"/>
    <property type="evidence" value="ECO:0007669"/>
    <property type="project" value="InterPro"/>
</dbReference>
<dbReference type="GO" id="GO:0003677">
    <property type="term" value="F:DNA binding"/>
    <property type="evidence" value="ECO:0007669"/>
    <property type="project" value="InterPro"/>
</dbReference>
<evidence type="ECO:0000259" key="2">
    <source>
        <dbReference type="Pfam" id="PF04542"/>
    </source>
</evidence>